<dbReference type="EMBL" id="CP043494">
    <property type="protein sequence ID" value="WNG48063.1"/>
    <property type="molecule type" value="Genomic_DNA"/>
</dbReference>
<dbReference type="Gene3D" id="2.60.40.1120">
    <property type="entry name" value="Carboxypeptidase-like, regulatory domain"/>
    <property type="match status" value="1"/>
</dbReference>
<organism evidence="1 2">
    <name type="scientific">Archangium minus</name>
    <dbReference type="NCBI Taxonomy" id="83450"/>
    <lineage>
        <taxon>Bacteria</taxon>
        <taxon>Pseudomonadati</taxon>
        <taxon>Myxococcota</taxon>
        <taxon>Myxococcia</taxon>
        <taxon>Myxococcales</taxon>
        <taxon>Cystobacterineae</taxon>
        <taxon>Archangiaceae</taxon>
        <taxon>Archangium</taxon>
    </lineage>
</organism>
<dbReference type="InterPro" id="IPR008969">
    <property type="entry name" value="CarboxyPept-like_regulatory"/>
</dbReference>
<dbReference type="Pfam" id="PF13620">
    <property type="entry name" value="CarboxypepD_reg"/>
    <property type="match status" value="1"/>
</dbReference>
<dbReference type="RefSeq" id="WP_395805118.1">
    <property type="nucleotide sequence ID" value="NZ_CP043494.1"/>
</dbReference>
<accession>A0ABY9WY59</accession>
<sequence>MRGTFSDLQGRFSLTAPEEGRYRVVAGQMQGVFSRETSQVVEVGKGGARVRLRFAAAHRLSGVVVDRRGQPIADANVRVQPAFHEVEISCGGSTPGTRTDSDGRFTFRGVSGELLRLHVWKEGFGGAEGAGPQGSIPLSPDAREVRVVLVDPAVVKGRFVHEDGSPVTHFSVNGERYEDKEGRFAHPLDRLGTVLIELYLSESPLESVRRTVTIHQEEVEVDLGTITFKPEE</sequence>
<dbReference type="SUPFAM" id="SSF49464">
    <property type="entry name" value="Carboxypeptidase regulatory domain-like"/>
    <property type="match status" value="1"/>
</dbReference>
<keyword evidence="2" id="KW-1185">Reference proteome</keyword>
<evidence type="ECO:0000313" key="2">
    <source>
        <dbReference type="Proteomes" id="UP001611383"/>
    </source>
</evidence>
<evidence type="ECO:0000313" key="1">
    <source>
        <dbReference type="EMBL" id="WNG48063.1"/>
    </source>
</evidence>
<dbReference type="Proteomes" id="UP001611383">
    <property type="component" value="Chromosome"/>
</dbReference>
<protein>
    <submittedName>
        <fullName evidence="1">Carboxypeptidase regulatory-like domain-containing protein</fullName>
    </submittedName>
</protein>
<proteinExistence type="predicted"/>
<name>A0ABY9WY59_9BACT</name>
<reference evidence="1 2" key="1">
    <citation type="submission" date="2019-08" db="EMBL/GenBank/DDBJ databases">
        <title>Archangium and Cystobacter genomes.</title>
        <authorList>
            <person name="Chen I.-C.K."/>
            <person name="Wielgoss S."/>
        </authorList>
    </citation>
    <scope>NUCLEOTIDE SEQUENCE [LARGE SCALE GENOMIC DNA]</scope>
    <source>
        <strain evidence="1 2">Cbm 6</strain>
    </source>
</reference>
<gene>
    <name evidence="1" type="ORF">F0U60_30925</name>
</gene>